<dbReference type="InterPro" id="IPR036640">
    <property type="entry name" value="ABC1_TM_sf"/>
</dbReference>
<keyword evidence="2" id="KW-0813">Transport</keyword>
<keyword evidence="7 8" id="KW-0472">Membrane</keyword>
<evidence type="ECO:0008006" key="13">
    <source>
        <dbReference type="Google" id="ProtNLM"/>
    </source>
</evidence>
<evidence type="ECO:0000256" key="5">
    <source>
        <dbReference type="ARBA" id="ARBA00022840"/>
    </source>
</evidence>
<dbReference type="InterPro" id="IPR011527">
    <property type="entry name" value="ABC1_TM_dom"/>
</dbReference>
<dbReference type="InterPro" id="IPR003439">
    <property type="entry name" value="ABC_transporter-like_ATP-bd"/>
</dbReference>
<organism evidence="11 12">
    <name type="scientific">Diabrotica virgifera virgifera</name>
    <name type="common">western corn rootworm</name>
    <dbReference type="NCBI Taxonomy" id="50390"/>
    <lineage>
        <taxon>Eukaryota</taxon>
        <taxon>Metazoa</taxon>
        <taxon>Ecdysozoa</taxon>
        <taxon>Arthropoda</taxon>
        <taxon>Hexapoda</taxon>
        <taxon>Insecta</taxon>
        <taxon>Pterygota</taxon>
        <taxon>Neoptera</taxon>
        <taxon>Endopterygota</taxon>
        <taxon>Coleoptera</taxon>
        <taxon>Polyphaga</taxon>
        <taxon>Cucujiformia</taxon>
        <taxon>Chrysomeloidea</taxon>
        <taxon>Chrysomelidae</taxon>
        <taxon>Galerucinae</taxon>
        <taxon>Diabroticina</taxon>
        <taxon>Diabroticites</taxon>
        <taxon>Diabrotica</taxon>
    </lineage>
</organism>
<dbReference type="Gene3D" id="3.40.50.300">
    <property type="entry name" value="P-loop containing nucleotide triphosphate hydrolases"/>
    <property type="match status" value="2"/>
</dbReference>
<evidence type="ECO:0000259" key="9">
    <source>
        <dbReference type="PROSITE" id="PS50893"/>
    </source>
</evidence>
<evidence type="ECO:0000259" key="10">
    <source>
        <dbReference type="PROSITE" id="PS50929"/>
    </source>
</evidence>
<dbReference type="CDD" id="cd18579">
    <property type="entry name" value="ABC_6TM_ABCC_D1"/>
    <property type="match status" value="1"/>
</dbReference>
<feature type="domain" description="ABC transporter" evidence="9">
    <location>
        <begin position="395"/>
        <end position="630"/>
    </location>
</feature>
<evidence type="ECO:0000313" key="12">
    <source>
        <dbReference type="Proteomes" id="UP001652700"/>
    </source>
</evidence>
<dbReference type="SUPFAM" id="SSF52540">
    <property type="entry name" value="P-loop containing nucleoside triphosphate hydrolases"/>
    <property type="match status" value="2"/>
</dbReference>
<feature type="transmembrane region" description="Helical" evidence="8">
    <location>
        <begin position="863"/>
        <end position="882"/>
    </location>
</feature>
<keyword evidence="12" id="KW-1185">Reference proteome</keyword>
<protein>
    <recommendedName>
        <fullName evidence="13">Multidrug resistance-associated protein 4-like</fullName>
    </recommendedName>
</protein>
<dbReference type="PROSITE" id="PS50893">
    <property type="entry name" value="ABC_TRANSPORTER_2"/>
    <property type="match status" value="2"/>
</dbReference>
<dbReference type="InterPro" id="IPR044726">
    <property type="entry name" value="ABCC_6TM_D2"/>
</dbReference>
<dbReference type="CDD" id="cd18580">
    <property type="entry name" value="ABC_6TM_ABCC_D2"/>
    <property type="match status" value="1"/>
</dbReference>
<dbReference type="InterPro" id="IPR044746">
    <property type="entry name" value="ABCC_6TM_D1"/>
</dbReference>
<evidence type="ECO:0000256" key="8">
    <source>
        <dbReference type="SAM" id="Phobius"/>
    </source>
</evidence>
<dbReference type="Pfam" id="PF00005">
    <property type="entry name" value="ABC_tran"/>
    <property type="match status" value="2"/>
</dbReference>
<keyword evidence="4" id="KW-0547">Nucleotide-binding</keyword>
<dbReference type="Pfam" id="PF00664">
    <property type="entry name" value="ABC_membrane"/>
    <property type="match status" value="2"/>
</dbReference>
<dbReference type="SUPFAM" id="SSF90123">
    <property type="entry name" value="ABC transporter transmembrane region"/>
    <property type="match status" value="2"/>
</dbReference>
<feature type="transmembrane region" description="Helical" evidence="8">
    <location>
        <begin position="965"/>
        <end position="987"/>
    </location>
</feature>
<feature type="domain" description="ABC transmembrane type-1" evidence="10">
    <location>
        <begin position="688"/>
        <end position="983"/>
    </location>
</feature>
<evidence type="ECO:0000313" key="11">
    <source>
        <dbReference type="EnsemblMetazoa" id="XP_050503032.1"/>
    </source>
</evidence>
<dbReference type="GeneID" id="114334875"/>
<dbReference type="InterPro" id="IPR027417">
    <property type="entry name" value="P-loop_NTPase"/>
</dbReference>
<dbReference type="Gene3D" id="1.20.1560.10">
    <property type="entry name" value="ABC transporter type 1, transmembrane domain"/>
    <property type="match status" value="2"/>
</dbReference>
<feature type="transmembrane region" description="Helical" evidence="8">
    <location>
        <begin position="337"/>
        <end position="357"/>
    </location>
</feature>
<dbReference type="PANTHER" id="PTHR24223:SF415">
    <property type="entry name" value="FI20190P1"/>
    <property type="match status" value="1"/>
</dbReference>
<evidence type="ECO:0000256" key="3">
    <source>
        <dbReference type="ARBA" id="ARBA00022692"/>
    </source>
</evidence>
<accession>A0ABM5JYL3</accession>
<evidence type="ECO:0000256" key="1">
    <source>
        <dbReference type="ARBA" id="ARBA00004141"/>
    </source>
</evidence>
<reference evidence="11" key="1">
    <citation type="submission" date="2025-05" db="UniProtKB">
        <authorList>
            <consortium name="EnsemblMetazoa"/>
        </authorList>
    </citation>
    <scope>IDENTIFICATION</scope>
</reference>
<dbReference type="InterPro" id="IPR050173">
    <property type="entry name" value="ABC_transporter_C-like"/>
</dbReference>
<feature type="domain" description="ABC transporter" evidence="9">
    <location>
        <begin position="1058"/>
        <end position="1287"/>
    </location>
</feature>
<evidence type="ECO:0000256" key="6">
    <source>
        <dbReference type="ARBA" id="ARBA00022989"/>
    </source>
</evidence>
<dbReference type="EnsemblMetazoa" id="XM_050647075.1">
    <property type="protein sequence ID" value="XP_050503032.1"/>
    <property type="gene ID" value="LOC114334875"/>
</dbReference>
<name>A0ABM5JYL3_DIAVI</name>
<evidence type="ECO:0000256" key="7">
    <source>
        <dbReference type="ARBA" id="ARBA00023136"/>
    </source>
</evidence>
<evidence type="ECO:0000256" key="4">
    <source>
        <dbReference type="ARBA" id="ARBA00022741"/>
    </source>
</evidence>
<evidence type="ECO:0000256" key="2">
    <source>
        <dbReference type="ARBA" id="ARBA00022448"/>
    </source>
</evidence>
<feature type="transmembrane region" description="Helical" evidence="8">
    <location>
        <begin position="310"/>
        <end position="330"/>
    </location>
</feature>
<dbReference type="PROSITE" id="PS50929">
    <property type="entry name" value="ABC_TM1F"/>
    <property type="match status" value="2"/>
</dbReference>
<keyword evidence="5" id="KW-0067">ATP-binding</keyword>
<dbReference type="Proteomes" id="UP001652700">
    <property type="component" value="Unplaced"/>
</dbReference>
<feature type="transmembrane region" description="Helical" evidence="8">
    <location>
        <begin position="223"/>
        <end position="245"/>
    </location>
</feature>
<feature type="transmembrane region" description="Helical" evidence="8">
    <location>
        <begin position="781"/>
        <end position="803"/>
    </location>
</feature>
<feature type="domain" description="ABC transmembrane type-1" evidence="10">
    <location>
        <begin position="103"/>
        <end position="349"/>
    </location>
</feature>
<dbReference type="PANTHER" id="PTHR24223">
    <property type="entry name" value="ATP-BINDING CASSETTE SUB-FAMILY C"/>
    <property type="match status" value="1"/>
</dbReference>
<feature type="transmembrane region" description="Helical" evidence="8">
    <location>
        <begin position="888"/>
        <end position="906"/>
    </location>
</feature>
<proteinExistence type="predicted"/>
<comment type="subcellular location">
    <subcellularLocation>
        <location evidence="1">Membrane</location>
        <topology evidence="1">Multi-pass membrane protein</topology>
    </subcellularLocation>
</comment>
<feature type="transmembrane region" description="Helical" evidence="8">
    <location>
        <begin position="92"/>
        <end position="110"/>
    </location>
</feature>
<dbReference type="RefSeq" id="XP_050503032.1">
    <property type="nucleotide sequence ID" value="XM_050647075.1"/>
</dbReference>
<keyword evidence="6 8" id="KW-1133">Transmembrane helix</keyword>
<feature type="transmembrane region" description="Helical" evidence="8">
    <location>
        <begin position="130"/>
        <end position="148"/>
    </location>
</feature>
<sequence length="1317" mass="150694">MELSVRLPNISPEVNANIFSRLWFCWVLQFMKYASNHNLQIRDVYDTVDKDLAAHLREELETNWNHQLKIGRIKNRTPCFSKALFSTFGKSFLMYGMLLFTQSVIIRIFYPIVLSEFIIHFEMRTDDVIGWYMGSAIIILAILNTFIYHHTYAGCSFIGMRARVATSSLLQKKVLRLSQTSLKRITLCRLNKLLTEDVKNIEAAAPYLHYLYITPVQFISSAYILYTFTGVASCVGLVFMLLVSIPQGYISTLLKGIKLQLSIYTNERVKIMKEILRGVRVIKMYGWEIPFEKIIEKSRIYELNAISKQIFVRCISISSLMFIQSTAVFLTIMTQVLLGNIITIDAIFAQILIFFNLQQYACYFFPESVERFVEAKASIRRIEDFLAMEEKGEQLKIINCTKAIKKPGSIIVTNASAKWGAQLVLQDINLRIKPTSLNCIFGLPGSAKTSFLQMLLKELTPYSGRVDVVGTISYASQKPWLFPSTVKSNILCGQPYNRHKYREVVRICALDVDFQKLPYGDRALFMDKRVCGNNVLKEKINLARTIYKDADIYIIDDCFGSIDPQTEKFIFKECFLKYLKNKTRVFVSSKLYYAKEANTIMVFENGTISRTLDREELNEEDFQYLNSKVSSEKNNLSSYNVKPFADEPDLSNYEFEQTPVTTIRQKRGYFDTLADFLKASGKKYVVEIVLIIFGISQLSAGISDVWLLQWIRHSAKNFTHQLFPRNEYLSQNQTAASRTIYHKLIQDFLFGLDKNHTKYITVIETDTSGETKIFGIYEKDLYVSLYAGFIIICIIFTVVRSLLFHALCMKASRVLHGKMFEKVLFSPMKFFENYPSGKILQRFSNDMDVINQLPAKNFTTLQMFSAVYGALLLVMFAIPAIILPMFLIAIMVYFLVSCFVATIRGLQRLNNNTNAPLQLFLSKSLLGVFTIRSAEAEAIISETFESLLDQHTSVWSLILMCSEYFCFYLDIIIILFLAVVTFFTVAVKTDHINNVYIGLAVTQSIMLTETLHVGIRENIEVLTQNPVVNRALEYTQLVTEKVNEATLVPKNWPYCGKIVFRNVYIKDNDGHGSFLKNLNLVLKPAEKIAVVSRFPEEKWTIVNCLLRLVPVEGLILLDDVDTGQISLNKLRSTISVITQDPILFSSSIRFNLDPLDHANDEMIWKVLEEVGLKTSIQSLSQPIIDGQSNFSGSQRQLLCLARAILKNSKVLIVENNPSDIDSNSSNIMKKILQEKFKNSTVITIANTISSIMDNDKILVIEDGKEVEYAHAHELLKNTNGYLSRIVRESGPTDEKNLKRIAKENFDLRNLEIEFKFE</sequence>
<keyword evidence="3 8" id="KW-0812">Transmembrane</keyword>